<dbReference type="EMBL" id="JAYJLD010000027">
    <property type="protein sequence ID" value="MEB3103099.1"/>
    <property type="molecule type" value="Genomic_DNA"/>
</dbReference>
<accession>A0ABU5ZKQ4</accession>
<reference evidence="3" key="1">
    <citation type="submission" date="2023-12" db="EMBL/GenBank/DDBJ databases">
        <title>Fervidustalea candida gen. nov., sp. nov., a novel member of the family Paenibacillaceae isolated from a geothermal area.</title>
        <authorList>
            <person name="Li W.-J."/>
            <person name="Jiao J.-Y."/>
            <person name="Chen Y."/>
        </authorList>
    </citation>
    <scope>NUCLEOTIDE SEQUENCE</scope>
    <source>
        <strain evidence="3">SYSU GA230002</strain>
    </source>
</reference>
<comment type="caution">
    <text evidence="3">The sequence shown here is derived from an EMBL/GenBank/DDBJ whole genome shotgun (WGS) entry which is preliminary data.</text>
</comment>
<sequence>MDYQPYIQDIVQAVLGLAVTLVVYYISTLKKQAIVWLDAHTTANQRQTLHAVAQEAFSFAETVWAQYQGPQKMAAAIDYATQKLKGYGINVTQEEIRAAIEKAVLEYNTKAKPAPQMTVTTGSGQAPQTPNVTNS</sequence>
<gene>
    <name evidence="3" type="ORF">VF724_15690</name>
</gene>
<dbReference type="RefSeq" id="WP_371755226.1">
    <property type="nucleotide sequence ID" value="NZ_JAYJLD010000027.1"/>
</dbReference>
<organism evidence="3 4">
    <name type="scientific">Ferviditalea candida</name>
    <dbReference type="NCBI Taxonomy" id="3108399"/>
    <lineage>
        <taxon>Bacteria</taxon>
        <taxon>Bacillati</taxon>
        <taxon>Bacillota</taxon>
        <taxon>Bacilli</taxon>
        <taxon>Bacillales</taxon>
        <taxon>Paenibacillaceae</taxon>
        <taxon>Ferviditalea</taxon>
    </lineage>
</organism>
<evidence type="ECO:0000256" key="1">
    <source>
        <dbReference type="SAM" id="MobiDB-lite"/>
    </source>
</evidence>
<dbReference type="InterPro" id="IPR010026">
    <property type="entry name" value="Phage_holin_LL-H"/>
</dbReference>
<dbReference type="Pfam" id="PF09682">
    <property type="entry name" value="Phage_holin_6_1"/>
    <property type="match status" value="1"/>
</dbReference>
<evidence type="ECO:0000313" key="3">
    <source>
        <dbReference type="EMBL" id="MEB3103099.1"/>
    </source>
</evidence>
<evidence type="ECO:0000256" key="2">
    <source>
        <dbReference type="SAM" id="Phobius"/>
    </source>
</evidence>
<dbReference type="Proteomes" id="UP001310386">
    <property type="component" value="Unassembled WGS sequence"/>
</dbReference>
<feature type="compositionally biased region" description="Polar residues" evidence="1">
    <location>
        <begin position="117"/>
        <end position="135"/>
    </location>
</feature>
<name>A0ABU5ZKQ4_9BACL</name>
<feature type="transmembrane region" description="Helical" evidence="2">
    <location>
        <begin position="6"/>
        <end position="26"/>
    </location>
</feature>
<feature type="region of interest" description="Disordered" evidence="1">
    <location>
        <begin position="115"/>
        <end position="135"/>
    </location>
</feature>
<evidence type="ECO:0000313" key="4">
    <source>
        <dbReference type="Proteomes" id="UP001310386"/>
    </source>
</evidence>
<keyword evidence="2" id="KW-1133">Transmembrane helix</keyword>
<protein>
    <submittedName>
        <fullName evidence="3">Phage holin, LLH family</fullName>
    </submittedName>
</protein>
<keyword evidence="2" id="KW-0472">Membrane</keyword>
<proteinExistence type="predicted"/>
<keyword evidence="2" id="KW-0812">Transmembrane</keyword>
<keyword evidence="4" id="KW-1185">Reference proteome</keyword>